<keyword evidence="3 8" id="KW-0547">Nucleotide-binding</keyword>
<evidence type="ECO:0000256" key="4">
    <source>
        <dbReference type="ARBA" id="ARBA00022763"/>
    </source>
</evidence>
<dbReference type="GO" id="GO:0006302">
    <property type="term" value="P:double-strand break repair"/>
    <property type="evidence" value="ECO:0007669"/>
    <property type="project" value="TreeGrafter"/>
</dbReference>
<dbReference type="InterPro" id="IPR027417">
    <property type="entry name" value="P-loop_NTPase"/>
</dbReference>
<evidence type="ECO:0000256" key="8">
    <source>
        <dbReference type="HAMAP-Rule" id="MF_00365"/>
    </source>
</evidence>
<gene>
    <name evidence="8" type="primary">recF</name>
    <name evidence="9" type="ORF">A2Y75_10865</name>
</gene>
<dbReference type="InterPro" id="IPR042174">
    <property type="entry name" value="RecF_2"/>
</dbReference>
<keyword evidence="4 8" id="KW-0227">DNA damage</keyword>
<dbReference type="STRING" id="1797197.A2Y75_10865"/>
<dbReference type="EMBL" id="MELK01000016">
    <property type="protein sequence ID" value="OFW59335.1"/>
    <property type="molecule type" value="Genomic_DNA"/>
</dbReference>
<organism evidence="9 10">
    <name type="scientific">Candidatus Solincola sediminis</name>
    <dbReference type="NCBI Taxonomy" id="1797199"/>
    <lineage>
        <taxon>Bacteria</taxon>
        <taxon>Bacillati</taxon>
        <taxon>Actinomycetota</taxon>
        <taxon>Candidatus Geothermincolia</taxon>
        <taxon>Candidatus Geothermincolales</taxon>
        <taxon>Candidatus Geothermincolaceae</taxon>
        <taxon>Candidatus Solincola</taxon>
    </lineage>
</organism>
<dbReference type="HAMAP" id="MF_00365">
    <property type="entry name" value="RecF"/>
    <property type="match status" value="1"/>
</dbReference>
<dbReference type="PANTHER" id="PTHR32182:SF0">
    <property type="entry name" value="DNA REPLICATION AND REPAIR PROTEIN RECF"/>
    <property type="match status" value="1"/>
</dbReference>
<dbReference type="NCBIfam" id="TIGR00611">
    <property type="entry name" value="recf"/>
    <property type="match status" value="1"/>
</dbReference>
<dbReference type="Proteomes" id="UP000177876">
    <property type="component" value="Unassembled WGS sequence"/>
</dbReference>
<name>A0A1F2WR78_9ACTN</name>
<keyword evidence="6 8" id="KW-0238">DNA-binding</keyword>
<protein>
    <recommendedName>
        <fullName evidence="8">DNA replication and repair protein RecF</fullName>
    </recommendedName>
</protein>
<dbReference type="InterPro" id="IPR001238">
    <property type="entry name" value="DNA-binding_RecF"/>
</dbReference>
<dbReference type="GO" id="GO:0009432">
    <property type="term" value="P:SOS response"/>
    <property type="evidence" value="ECO:0007669"/>
    <property type="project" value="UniProtKB-UniRule"/>
</dbReference>
<keyword evidence="1 8" id="KW-0963">Cytoplasm</keyword>
<keyword evidence="8" id="KW-0742">SOS response</keyword>
<dbReference type="GO" id="GO:0003697">
    <property type="term" value="F:single-stranded DNA binding"/>
    <property type="evidence" value="ECO:0007669"/>
    <property type="project" value="UniProtKB-UniRule"/>
</dbReference>
<evidence type="ECO:0000256" key="5">
    <source>
        <dbReference type="ARBA" id="ARBA00022840"/>
    </source>
</evidence>
<dbReference type="GO" id="GO:0005737">
    <property type="term" value="C:cytoplasm"/>
    <property type="evidence" value="ECO:0007669"/>
    <property type="project" value="UniProtKB-SubCell"/>
</dbReference>
<comment type="caution">
    <text evidence="8">Lacks conserved residue(s) required for the propagation of feature annotation.</text>
</comment>
<sequence>MIIAGNGRGKTNLLEALFLLIEGKSMKGAEGKEMIREGRDVAVVSGTIDVGREVLLRLAIEEEGAIKGKRRLERVGAVCFQPDDIWMVKGGPEVRRKYLDEVVMAIKRGYKETLKEYGRVLRQRNEAIKAVRKGLRGREYIRSWNPLLIDTGREVMAERREVMNKMKKGMASTGREWGMPELDIKYYSTMGDDDDGQEKIIKKMERLEDAEIRRGSSLTGPHRDEILFFLGEKNVRRQRSQGEQKLTTILWRITQARLLEGECGKEVLPLMDDCLSELDAENRRAVLGELRGWKQAIVTSTDDLPELEGTNRVWLEFEAETAVNGGQPA</sequence>
<comment type="function">
    <text evidence="8">The RecF protein is involved in DNA metabolism; it is required for DNA replication and normal SOS inducibility. RecF binds preferentially to single-stranded, linear DNA. It also seems to bind ATP.</text>
</comment>
<comment type="similarity">
    <text evidence="8">Belongs to the RecF family.</text>
</comment>
<dbReference type="GO" id="GO:0000731">
    <property type="term" value="P:DNA synthesis involved in DNA repair"/>
    <property type="evidence" value="ECO:0007669"/>
    <property type="project" value="TreeGrafter"/>
</dbReference>
<keyword evidence="7 8" id="KW-0234">DNA repair</keyword>
<evidence type="ECO:0000256" key="7">
    <source>
        <dbReference type="ARBA" id="ARBA00023204"/>
    </source>
</evidence>
<dbReference type="SUPFAM" id="SSF52540">
    <property type="entry name" value="P-loop containing nucleoside triphosphate hydrolases"/>
    <property type="match status" value="1"/>
</dbReference>
<dbReference type="AlphaFoldDB" id="A0A1F2WR78"/>
<evidence type="ECO:0000313" key="9">
    <source>
        <dbReference type="EMBL" id="OFW59335.1"/>
    </source>
</evidence>
<dbReference type="PANTHER" id="PTHR32182">
    <property type="entry name" value="DNA REPLICATION AND REPAIR PROTEIN RECF"/>
    <property type="match status" value="1"/>
</dbReference>
<proteinExistence type="inferred from homology"/>
<dbReference type="Gene3D" id="1.20.1050.90">
    <property type="entry name" value="RecF/RecN/SMC, N-terminal domain"/>
    <property type="match status" value="1"/>
</dbReference>
<evidence type="ECO:0000256" key="1">
    <source>
        <dbReference type="ARBA" id="ARBA00022490"/>
    </source>
</evidence>
<dbReference type="GO" id="GO:0006260">
    <property type="term" value="P:DNA replication"/>
    <property type="evidence" value="ECO:0007669"/>
    <property type="project" value="UniProtKB-UniRule"/>
</dbReference>
<accession>A0A1F2WR78</accession>
<evidence type="ECO:0000313" key="10">
    <source>
        <dbReference type="Proteomes" id="UP000177876"/>
    </source>
</evidence>
<dbReference type="GO" id="GO:0005524">
    <property type="term" value="F:ATP binding"/>
    <property type="evidence" value="ECO:0007669"/>
    <property type="project" value="UniProtKB-UniRule"/>
</dbReference>
<keyword evidence="5 8" id="KW-0067">ATP-binding</keyword>
<keyword evidence="2 8" id="KW-0235">DNA replication</keyword>
<dbReference type="Gene3D" id="3.40.50.300">
    <property type="entry name" value="P-loop containing nucleotide triphosphate hydrolases"/>
    <property type="match status" value="1"/>
</dbReference>
<reference evidence="9 10" key="1">
    <citation type="journal article" date="2016" name="Nat. Commun.">
        <title>Thousands of microbial genomes shed light on interconnected biogeochemical processes in an aquifer system.</title>
        <authorList>
            <person name="Anantharaman K."/>
            <person name="Brown C.T."/>
            <person name="Hug L.A."/>
            <person name="Sharon I."/>
            <person name="Castelle C.J."/>
            <person name="Probst A.J."/>
            <person name="Thomas B.C."/>
            <person name="Singh A."/>
            <person name="Wilkins M.J."/>
            <person name="Karaoz U."/>
            <person name="Brodie E.L."/>
            <person name="Williams K.H."/>
            <person name="Hubbard S.S."/>
            <person name="Banfield J.F."/>
        </authorList>
    </citation>
    <scope>NUCLEOTIDE SEQUENCE [LARGE SCALE GENOMIC DNA]</scope>
</reference>
<comment type="subcellular location">
    <subcellularLocation>
        <location evidence="8">Cytoplasm</location>
    </subcellularLocation>
</comment>
<evidence type="ECO:0000256" key="3">
    <source>
        <dbReference type="ARBA" id="ARBA00022741"/>
    </source>
</evidence>
<evidence type="ECO:0000256" key="2">
    <source>
        <dbReference type="ARBA" id="ARBA00022705"/>
    </source>
</evidence>
<comment type="caution">
    <text evidence="9">The sequence shown here is derived from an EMBL/GenBank/DDBJ whole genome shotgun (WGS) entry which is preliminary data.</text>
</comment>
<evidence type="ECO:0000256" key="6">
    <source>
        <dbReference type="ARBA" id="ARBA00023125"/>
    </source>
</evidence>